<dbReference type="PROSITE" id="PS50977">
    <property type="entry name" value="HTH_TETR_2"/>
    <property type="match status" value="1"/>
</dbReference>
<evidence type="ECO:0000256" key="1">
    <source>
        <dbReference type="ARBA" id="ARBA00023125"/>
    </source>
</evidence>
<dbReference type="PANTHER" id="PTHR43479:SF16">
    <property type="entry name" value="HTH TETR-TYPE DOMAIN-CONTAINING PROTEIN"/>
    <property type="match status" value="1"/>
</dbReference>
<gene>
    <name evidence="4" type="ORF">LMUP508_00612</name>
</gene>
<evidence type="ECO:0000313" key="5">
    <source>
        <dbReference type="Proteomes" id="UP000365705"/>
    </source>
</evidence>
<evidence type="ECO:0000313" key="4">
    <source>
        <dbReference type="EMBL" id="VTZ88971.1"/>
    </source>
</evidence>
<name>A0A508YKH3_LIMMU</name>
<dbReference type="PANTHER" id="PTHR43479">
    <property type="entry name" value="ACREF/ENVCD OPERON REPRESSOR-RELATED"/>
    <property type="match status" value="1"/>
</dbReference>
<organism evidence="4 5">
    <name type="scientific">Limosilactobacillus mucosae</name>
    <name type="common">Lactobacillus mucosae</name>
    <dbReference type="NCBI Taxonomy" id="97478"/>
    <lineage>
        <taxon>Bacteria</taxon>
        <taxon>Bacillati</taxon>
        <taxon>Bacillota</taxon>
        <taxon>Bacilli</taxon>
        <taxon>Lactobacillales</taxon>
        <taxon>Lactobacillaceae</taxon>
        <taxon>Limosilactobacillus</taxon>
    </lineage>
</organism>
<reference evidence="4 5" key="1">
    <citation type="submission" date="2019-06" db="EMBL/GenBank/DDBJ databases">
        <authorList>
            <person name="Rodrigo-Torres L."/>
            <person name="Arahal R. D."/>
            <person name="Lucena T."/>
        </authorList>
    </citation>
    <scope>NUCLEOTIDE SEQUENCE [LARGE SCALE GENOMIC DNA]</scope>
    <source>
        <strain evidence="4 5">INIA P508</strain>
    </source>
</reference>
<keyword evidence="1 2" id="KW-0238">DNA-binding</keyword>
<dbReference type="Proteomes" id="UP000365705">
    <property type="component" value="Unassembled WGS sequence"/>
</dbReference>
<dbReference type="SUPFAM" id="SSF46689">
    <property type="entry name" value="Homeodomain-like"/>
    <property type="match status" value="1"/>
</dbReference>
<dbReference type="InterPro" id="IPR050624">
    <property type="entry name" value="HTH-type_Tx_Regulator"/>
</dbReference>
<dbReference type="InterPro" id="IPR001647">
    <property type="entry name" value="HTH_TetR"/>
</dbReference>
<dbReference type="AlphaFoldDB" id="A0A508YKH3"/>
<evidence type="ECO:0000259" key="3">
    <source>
        <dbReference type="PROSITE" id="PS50977"/>
    </source>
</evidence>
<sequence length="185" mass="22179">MQNQDLRIRKTYAALTQAFQTLLVQKEFKKISVNELCELAMIRRPTFYKHFLDKYDFLNFFIKHKIEEIFSKALINGDGTPLNFYTIAFESILDMQAVSEHFLQNIQINYNLFRELKPVRQFWETFFTNQVYSPKSSENVLDFSYKSQIILTLTLDSAIWYIENNNDITREDMVIKYQNIIRKIL</sequence>
<dbReference type="InterPro" id="IPR009057">
    <property type="entry name" value="Homeodomain-like_sf"/>
</dbReference>
<protein>
    <recommendedName>
        <fullName evidence="3">HTH tetR-type domain-containing protein</fullName>
    </recommendedName>
</protein>
<evidence type="ECO:0000256" key="2">
    <source>
        <dbReference type="PROSITE-ProRule" id="PRU00335"/>
    </source>
</evidence>
<dbReference type="GO" id="GO:0003677">
    <property type="term" value="F:DNA binding"/>
    <property type="evidence" value="ECO:0007669"/>
    <property type="project" value="UniProtKB-UniRule"/>
</dbReference>
<feature type="domain" description="HTH tetR-type" evidence="3">
    <location>
        <begin position="9"/>
        <end position="69"/>
    </location>
</feature>
<proteinExistence type="predicted"/>
<dbReference type="EMBL" id="CABFNH010000006">
    <property type="protein sequence ID" value="VTZ88971.1"/>
    <property type="molecule type" value="Genomic_DNA"/>
</dbReference>
<accession>A0A508YKH3</accession>
<dbReference type="RefSeq" id="WP_143112760.1">
    <property type="nucleotide sequence ID" value="NZ_CABFNH010000006.1"/>
</dbReference>
<dbReference type="Gene3D" id="1.10.357.10">
    <property type="entry name" value="Tetracycline Repressor, domain 2"/>
    <property type="match status" value="1"/>
</dbReference>
<feature type="DNA-binding region" description="H-T-H motif" evidence="2">
    <location>
        <begin position="32"/>
        <end position="51"/>
    </location>
</feature>